<dbReference type="PANTHER" id="PTHR42833:SF4">
    <property type="entry name" value="URIDYLATE KINASE PUMPKIN, CHLOROPLASTIC"/>
    <property type="match status" value="1"/>
</dbReference>
<accession>A0A090ARI4</accession>
<dbReference type="GO" id="GO:0044210">
    <property type="term" value="P:'de novo' CTP biosynthetic process"/>
    <property type="evidence" value="ECO:0007669"/>
    <property type="project" value="UniProtKB-UniRule"/>
</dbReference>
<comment type="pathway">
    <text evidence="2 11">Pyrimidine metabolism; CTP biosynthesis via de novo pathway; UDP from UMP (UMPK route): step 1/1.</text>
</comment>
<dbReference type="NCBIfam" id="TIGR02075">
    <property type="entry name" value="pyrH_bact"/>
    <property type="match status" value="1"/>
</dbReference>
<dbReference type="KEGG" id="sbw:TGUWTKB_1410"/>
<keyword evidence="8 11" id="KW-0067">ATP-binding</keyword>
<evidence type="ECO:0000256" key="1">
    <source>
        <dbReference type="ARBA" id="ARBA00004496"/>
    </source>
</evidence>
<dbReference type="Proteomes" id="UP000031627">
    <property type="component" value="Chromosome"/>
</dbReference>
<dbReference type="HOGENOM" id="CLU_033861_0_0_6"/>
<feature type="binding site" evidence="11">
    <location>
        <position position="175"/>
    </location>
    <ligand>
        <name>ATP</name>
        <dbReference type="ChEBI" id="CHEBI:30616"/>
    </ligand>
</feature>
<keyword evidence="5 11" id="KW-0808">Transferase</keyword>
<evidence type="ECO:0000313" key="13">
    <source>
        <dbReference type="EMBL" id="BAP58395.1"/>
    </source>
</evidence>
<keyword evidence="7 11" id="KW-0418">Kinase</keyword>
<dbReference type="FunFam" id="3.40.1160.10:FF:000001">
    <property type="entry name" value="Uridylate kinase"/>
    <property type="match status" value="1"/>
</dbReference>
<keyword evidence="4 11" id="KW-0963">Cytoplasm</keyword>
<feature type="binding site" evidence="11">
    <location>
        <position position="78"/>
    </location>
    <ligand>
        <name>UMP</name>
        <dbReference type="ChEBI" id="CHEBI:57865"/>
    </ligand>
</feature>
<evidence type="ECO:0000256" key="3">
    <source>
        <dbReference type="ARBA" id="ARBA00007614"/>
    </source>
</evidence>
<evidence type="ECO:0000256" key="2">
    <source>
        <dbReference type="ARBA" id="ARBA00004791"/>
    </source>
</evidence>
<comment type="subcellular location">
    <subcellularLocation>
        <location evidence="1 11">Cytoplasm</location>
    </subcellularLocation>
</comment>
<dbReference type="RefSeq" id="WP_041062529.1">
    <property type="nucleotide sequence ID" value="NZ_AP014521.1"/>
</dbReference>
<dbReference type="GO" id="GO:0006225">
    <property type="term" value="P:UDP biosynthetic process"/>
    <property type="evidence" value="ECO:0007669"/>
    <property type="project" value="TreeGrafter"/>
</dbReference>
<feature type="domain" description="Aspartate/glutamate/uridylate kinase" evidence="12">
    <location>
        <begin position="11"/>
        <end position="221"/>
    </location>
</feature>
<evidence type="ECO:0000259" key="12">
    <source>
        <dbReference type="Pfam" id="PF00696"/>
    </source>
</evidence>
<dbReference type="PIRSF" id="PIRSF005650">
    <property type="entry name" value="Uridylate_kin"/>
    <property type="match status" value="1"/>
</dbReference>
<comment type="subunit">
    <text evidence="11">Homohexamer.</text>
</comment>
<evidence type="ECO:0000256" key="11">
    <source>
        <dbReference type="HAMAP-Rule" id="MF_01220"/>
    </source>
</evidence>
<dbReference type="EMBL" id="AP014521">
    <property type="protein sequence ID" value="BAP58395.1"/>
    <property type="molecule type" value="Genomic_DNA"/>
</dbReference>
<feature type="binding site" evidence="11">
    <location>
        <begin position="16"/>
        <end position="19"/>
    </location>
    <ligand>
        <name>ATP</name>
        <dbReference type="ChEBI" id="CHEBI:30616"/>
    </ligand>
</feature>
<protein>
    <recommendedName>
        <fullName evidence="11">Uridylate kinase</fullName>
        <shortName evidence="11">UK</shortName>
        <ecNumber evidence="11">2.7.4.22</ecNumber>
    </recommendedName>
    <alternativeName>
        <fullName evidence="11">Uridine monophosphate kinase</fullName>
        <shortName evidence="11">UMP kinase</shortName>
        <shortName evidence="11">UMPK</shortName>
    </alternativeName>
</protein>
<feature type="binding site" evidence="11">
    <location>
        <begin position="139"/>
        <end position="146"/>
    </location>
    <ligand>
        <name>UMP</name>
        <dbReference type="ChEBI" id="CHEBI:57865"/>
    </ligand>
</feature>
<evidence type="ECO:0000256" key="5">
    <source>
        <dbReference type="ARBA" id="ARBA00022679"/>
    </source>
</evidence>
<keyword evidence="14" id="KW-1185">Reference proteome</keyword>
<proteinExistence type="inferred from homology"/>
<comment type="similarity">
    <text evidence="3 11">Belongs to the UMP kinase family.</text>
</comment>
<dbReference type="GO" id="GO:0033862">
    <property type="term" value="F:UMP kinase activity"/>
    <property type="evidence" value="ECO:0007669"/>
    <property type="project" value="UniProtKB-EC"/>
</dbReference>
<dbReference type="PANTHER" id="PTHR42833">
    <property type="entry name" value="URIDYLATE KINASE"/>
    <property type="match status" value="1"/>
</dbReference>
<dbReference type="EC" id="2.7.4.22" evidence="11"/>
<evidence type="ECO:0000256" key="6">
    <source>
        <dbReference type="ARBA" id="ARBA00022741"/>
    </source>
</evidence>
<dbReference type="GO" id="GO:0005524">
    <property type="term" value="F:ATP binding"/>
    <property type="evidence" value="ECO:0007669"/>
    <property type="project" value="UniProtKB-KW"/>
</dbReference>
<name>A0A090ARI4_9ENTR</name>
<dbReference type="STRING" id="1410383.TGUWTKB_1410"/>
<reference evidence="14" key="1">
    <citation type="submission" date="2013-11" db="EMBL/GenBank/DDBJ databases">
        <title>Symbiont-containing voluminous jelly as an extraordinary maternal gift for overwintering insect nymphs.</title>
        <authorList>
            <person name="Kaiwa N."/>
            <person name="Hosokawa T."/>
            <person name="Nikoh N."/>
            <person name="Meng X.Y."/>
            <person name="Tanahashi M."/>
            <person name="Moriyama M."/>
            <person name="Maeda T."/>
            <person name="Yamaguchi K."/>
            <person name="Shigenobu S."/>
            <person name="Ito M."/>
            <person name="Fukatsu T."/>
        </authorList>
    </citation>
    <scope>NUCLEOTIDE SEQUENCE [LARGE SCALE GENOMIC DNA]</scope>
    <source>
        <strain evidence="14">UwTKB</strain>
    </source>
</reference>
<dbReference type="AlphaFoldDB" id="A0A090ARI4"/>
<gene>
    <name evidence="11 13" type="primary">pyrH</name>
    <name evidence="13" type="ORF">TGUWTKB_1410</name>
</gene>
<evidence type="ECO:0000256" key="9">
    <source>
        <dbReference type="ARBA" id="ARBA00022975"/>
    </source>
</evidence>
<dbReference type="CDD" id="cd04254">
    <property type="entry name" value="AAK_UMPK-PyrH-Ec"/>
    <property type="match status" value="1"/>
</dbReference>
<dbReference type="UniPathway" id="UPA00159">
    <property type="reaction ID" value="UER00275"/>
</dbReference>
<dbReference type="HAMAP" id="MF_01220_B">
    <property type="entry name" value="PyrH_B"/>
    <property type="match status" value="1"/>
</dbReference>
<dbReference type="OrthoDB" id="9807458at2"/>
<feature type="binding site" evidence="11">
    <location>
        <position position="172"/>
    </location>
    <ligand>
        <name>ATP</name>
        <dbReference type="ChEBI" id="CHEBI:30616"/>
    </ligand>
</feature>
<dbReference type="InterPro" id="IPR001048">
    <property type="entry name" value="Asp/Glu/Uridylate_kinase"/>
</dbReference>
<evidence type="ECO:0000256" key="7">
    <source>
        <dbReference type="ARBA" id="ARBA00022777"/>
    </source>
</evidence>
<dbReference type="Gene3D" id="3.40.1160.10">
    <property type="entry name" value="Acetylglutamate kinase-like"/>
    <property type="match status" value="1"/>
</dbReference>
<comment type="activity regulation">
    <text evidence="11">Inhibited by UTP.</text>
</comment>
<comment type="function">
    <text evidence="11">Catalyzes the reversible phosphorylation of UMP to UDP.</text>
</comment>
<dbReference type="SUPFAM" id="SSF53633">
    <property type="entry name" value="Carbamate kinase-like"/>
    <property type="match status" value="1"/>
</dbReference>
<feature type="binding site" evidence="11">
    <location>
        <position position="166"/>
    </location>
    <ligand>
        <name>ATP</name>
        <dbReference type="ChEBI" id="CHEBI:30616"/>
    </ligand>
</feature>
<keyword evidence="9 11" id="KW-0665">Pyrimidine biosynthesis</keyword>
<feature type="binding site" evidence="11">
    <location>
        <position position="58"/>
    </location>
    <ligand>
        <name>UMP</name>
        <dbReference type="ChEBI" id="CHEBI:57865"/>
    </ligand>
</feature>
<feature type="binding site" evidence="11">
    <location>
        <position position="63"/>
    </location>
    <ligand>
        <name>ATP</name>
        <dbReference type="ChEBI" id="CHEBI:30616"/>
    </ligand>
</feature>
<sequence length="243" mass="27065">MKTLSSQLIYKRIILKISGELLTGNQNFGIDVTILKNLAQDIKKIVKLGVEISIVIGGGNLFRGESLEKNGIKRVFGDHIGMLSTLINGLAIYDIFNAYDINVFLMSAIPYNNVCETYNCIKAIKLLNDKNVLVLSGGIGNPFFTTDSTACLRAIELEADVVIKATKVDGVFSNDPVKKKSNTFFYKKLSYQKALDLNLKVMDLTAFILARDYCMPIIIFNMYKPEVLYKILIGEKEGTLITN</sequence>
<evidence type="ECO:0000256" key="10">
    <source>
        <dbReference type="ARBA" id="ARBA00047767"/>
    </source>
</evidence>
<dbReference type="InterPro" id="IPR036393">
    <property type="entry name" value="AceGlu_kinase-like_sf"/>
</dbReference>
<dbReference type="GO" id="GO:0005829">
    <property type="term" value="C:cytosol"/>
    <property type="evidence" value="ECO:0007669"/>
    <property type="project" value="TreeGrafter"/>
</dbReference>
<evidence type="ECO:0000313" key="14">
    <source>
        <dbReference type="Proteomes" id="UP000031627"/>
    </source>
</evidence>
<comment type="caution">
    <text evidence="11">Lacks conserved residue(s) required for the propagation of feature annotation.</text>
</comment>
<evidence type="ECO:0000256" key="8">
    <source>
        <dbReference type="ARBA" id="ARBA00022840"/>
    </source>
</evidence>
<dbReference type="InterPro" id="IPR011817">
    <property type="entry name" value="Uridylate_kinase"/>
</dbReference>
<dbReference type="Pfam" id="PF00696">
    <property type="entry name" value="AA_kinase"/>
    <property type="match status" value="1"/>
</dbReference>
<feature type="binding site" evidence="11">
    <location>
        <position position="59"/>
    </location>
    <ligand>
        <name>ATP</name>
        <dbReference type="ChEBI" id="CHEBI:30616"/>
    </ligand>
</feature>
<organism evidence="13 14">
    <name type="scientific">Candidatus Tachikawaea gelatinosa</name>
    <dbReference type="NCBI Taxonomy" id="1410383"/>
    <lineage>
        <taxon>Bacteria</taxon>
        <taxon>Pseudomonadati</taxon>
        <taxon>Pseudomonadota</taxon>
        <taxon>Gammaproteobacteria</taxon>
        <taxon>Enterobacterales</taxon>
        <taxon>Enterobacteriaceae</taxon>
        <taxon>Candidatus Tachikawaea</taxon>
    </lineage>
</organism>
<evidence type="ECO:0000256" key="4">
    <source>
        <dbReference type="ARBA" id="ARBA00022490"/>
    </source>
</evidence>
<comment type="catalytic activity">
    <reaction evidence="10 11">
        <text>UMP + ATP = UDP + ADP</text>
        <dbReference type="Rhea" id="RHEA:24400"/>
        <dbReference type="ChEBI" id="CHEBI:30616"/>
        <dbReference type="ChEBI" id="CHEBI:57865"/>
        <dbReference type="ChEBI" id="CHEBI:58223"/>
        <dbReference type="ChEBI" id="CHEBI:456216"/>
        <dbReference type="EC" id="2.7.4.22"/>
    </reaction>
</comment>
<dbReference type="InterPro" id="IPR015963">
    <property type="entry name" value="Uridylate_kinase_bac"/>
</dbReference>
<keyword evidence="6 11" id="KW-0547">Nucleotide-binding</keyword>
<reference evidence="13 14" key="2">
    <citation type="journal article" date="2014" name="Curr. Biol.">
        <title>Symbiont-Supplemented Maternal Investment Underpinning Host's Ecological Adaptation.</title>
        <authorList>
            <person name="Kaiwa N."/>
            <person name="Hosokawa T."/>
            <person name="Nikoh N."/>
            <person name="Tanahashi M."/>
            <person name="Moriyama M."/>
            <person name="Meng X.Y."/>
            <person name="Maeda T."/>
            <person name="Yamaguchi K."/>
            <person name="Shigenobu S."/>
            <person name="Ito M."/>
            <person name="Fukatsu T."/>
        </authorList>
    </citation>
    <scope>NUCLEOTIDE SEQUENCE [LARGE SCALE GENOMIC DNA]</scope>
    <source>
        <strain evidence="13 14">UwTKB</strain>
    </source>
</reference>